<dbReference type="Proteomes" id="UP000814033">
    <property type="component" value="Unassembled WGS sequence"/>
</dbReference>
<keyword evidence="2" id="KW-1185">Reference proteome</keyword>
<comment type="caution">
    <text evidence="1">The sequence shown here is derived from an EMBL/GenBank/DDBJ whole genome shotgun (WGS) entry which is preliminary data.</text>
</comment>
<name>A0ACB8S9C3_9AGAM</name>
<gene>
    <name evidence="1" type="ORF">FA95DRAFT_1579688</name>
</gene>
<proteinExistence type="predicted"/>
<sequence>MSFHTRNSYYLRISASAVLPLYVYLDDRHVSWMSDRVLQYVLADLKPKIIPKMRAEAGVTPGAGASSNAKKGSVDVHRGETYQFAYFFRQTEPHAVLIKVCVIIWHTHGLLNSGLSFQRRNFVLDTRPPPPAPTPRTDVVAESGNSRRRRSAATPKATGSAAGKKRKTQAKKRATQEEDRTSGDDEANAGPTSITPAPRRSSRAKKPVAGNYAEDDGEDIEMADGDADDAFEIDKDPLFDSTLAEDPPHQVQDASNQYPSTGDTVKGEIEEPRLDLETSAEGTAPVQPTIIEIEEDEEPKPKLSLQLKYQGFSISGRCLCVVVEPWPPQRAASRAPSLAPSSTTVRAPSIAPADFVPSGGAAQRARTPLFLPDDDDREGNEALRARTLPPVPLFDDPVPAQSEWEYDMEAMYGENAELLQFSQIISATGGIGAGAEDDDEFEGAVFFADADEAREL</sequence>
<accession>A0ACB8S9C3</accession>
<dbReference type="EMBL" id="MU275842">
    <property type="protein sequence ID" value="KAI0053000.1"/>
    <property type="molecule type" value="Genomic_DNA"/>
</dbReference>
<reference evidence="1" key="1">
    <citation type="submission" date="2021-02" db="EMBL/GenBank/DDBJ databases">
        <authorList>
            <consortium name="DOE Joint Genome Institute"/>
            <person name="Ahrendt S."/>
            <person name="Looney B.P."/>
            <person name="Miyauchi S."/>
            <person name="Morin E."/>
            <person name="Drula E."/>
            <person name="Courty P.E."/>
            <person name="Chicoki N."/>
            <person name="Fauchery L."/>
            <person name="Kohler A."/>
            <person name="Kuo A."/>
            <person name="Labutti K."/>
            <person name="Pangilinan J."/>
            <person name="Lipzen A."/>
            <person name="Riley R."/>
            <person name="Andreopoulos W."/>
            <person name="He G."/>
            <person name="Johnson J."/>
            <person name="Barry K.W."/>
            <person name="Grigoriev I.V."/>
            <person name="Nagy L."/>
            <person name="Hibbett D."/>
            <person name="Henrissat B."/>
            <person name="Matheny P.B."/>
            <person name="Labbe J."/>
            <person name="Martin F."/>
        </authorList>
    </citation>
    <scope>NUCLEOTIDE SEQUENCE</scope>
    <source>
        <strain evidence="1">FP105234-sp</strain>
    </source>
</reference>
<reference evidence="1" key="2">
    <citation type="journal article" date="2022" name="New Phytol.">
        <title>Evolutionary transition to the ectomycorrhizal habit in the genomes of a hyperdiverse lineage of mushroom-forming fungi.</title>
        <authorList>
            <person name="Looney B."/>
            <person name="Miyauchi S."/>
            <person name="Morin E."/>
            <person name="Drula E."/>
            <person name="Courty P.E."/>
            <person name="Kohler A."/>
            <person name="Kuo A."/>
            <person name="LaButti K."/>
            <person name="Pangilinan J."/>
            <person name="Lipzen A."/>
            <person name="Riley R."/>
            <person name="Andreopoulos W."/>
            <person name="He G."/>
            <person name="Johnson J."/>
            <person name="Nolan M."/>
            <person name="Tritt A."/>
            <person name="Barry K.W."/>
            <person name="Grigoriev I.V."/>
            <person name="Nagy L.G."/>
            <person name="Hibbett D."/>
            <person name="Henrissat B."/>
            <person name="Matheny P.B."/>
            <person name="Labbe J."/>
            <person name="Martin F.M."/>
        </authorList>
    </citation>
    <scope>NUCLEOTIDE SEQUENCE</scope>
    <source>
        <strain evidence="1">FP105234-sp</strain>
    </source>
</reference>
<evidence type="ECO:0000313" key="2">
    <source>
        <dbReference type="Proteomes" id="UP000814033"/>
    </source>
</evidence>
<protein>
    <submittedName>
        <fullName evidence="1">Uncharacterized protein</fullName>
    </submittedName>
</protein>
<organism evidence="1 2">
    <name type="scientific">Auriscalpium vulgare</name>
    <dbReference type="NCBI Taxonomy" id="40419"/>
    <lineage>
        <taxon>Eukaryota</taxon>
        <taxon>Fungi</taxon>
        <taxon>Dikarya</taxon>
        <taxon>Basidiomycota</taxon>
        <taxon>Agaricomycotina</taxon>
        <taxon>Agaricomycetes</taxon>
        <taxon>Russulales</taxon>
        <taxon>Auriscalpiaceae</taxon>
        <taxon>Auriscalpium</taxon>
    </lineage>
</organism>
<evidence type="ECO:0000313" key="1">
    <source>
        <dbReference type="EMBL" id="KAI0053000.1"/>
    </source>
</evidence>